<protein>
    <submittedName>
        <fullName evidence="2">Uncharacterized protein</fullName>
    </submittedName>
</protein>
<gene>
    <name evidence="2" type="ORF">CAUS1442_LOCUS14071</name>
</gene>
<sequence>MEPRKREGKVEDSHKYNNHNRTLTSLPQPLCIRVQQFHQIQVTVHTERMKSATSTIVSVAAVAAAAMPLASSFIVTQTPSRTVSAATSLAAKGFSNEDTNVSKKDDKSQGQIKREQQSSKYDELTQTGGQEYAIYVRQFGSDDESWLPCGSIAVPRGAQVSDAIFANTEGLQQSIVRQYPKLKGFEAEFEYGFNLKVYRDDPIEIAVNQSKPSGLSIGNWISNLLSPIDNSKMN</sequence>
<evidence type="ECO:0000313" key="2">
    <source>
        <dbReference type="EMBL" id="CAD8341936.1"/>
    </source>
</evidence>
<reference evidence="2" key="1">
    <citation type="submission" date="2021-01" db="EMBL/GenBank/DDBJ databases">
        <authorList>
            <person name="Corre E."/>
            <person name="Pelletier E."/>
            <person name="Niang G."/>
            <person name="Scheremetjew M."/>
            <person name="Finn R."/>
            <person name="Kale V."/>
            <person name="Holt S."/>
            <person name="Cochrane G."/>
            <person name="Meng A."/>
            <person name="Brown T."/>
            <person name="Cohen L."/>
        </authorList>
    </citation>
    <scope>NUCLEOTIDE SEQUENCE</scope>
    <source>
        <strain evidence="2">CCMP3328</strain>
    </source>
</reference>
<feature type="region of interest" description="Disordered" evidence="1">
    <location>
        <begin position="96"/>
        <end position="123"/>
    </location>
</feature>
<feature type="compositionally biased region" description="Basic and acidic residues" evidence="1">
    <location>
        <begin position="100"/>
        <end position="123"/>
    </location>
</feature>
<dbReference type="AlphaFoldDB" id="A0A7S0F6K2"/>
<feature type="compositionally biased region" description="Basic and acidic residues" evidence="1">
    <location>
        <begin position="1"/>
        <end position="15"/>
    </location>
</feature>
<name>A0A7S0F6K2_9STRA</name>
<feature type="region of interest" description="Disordered" evidence="1">
    <location>
        <begin position="1"/>
        <end position="23"/>
    </location>
</feature>
<dbReference type="EMBL" id="HBEF01022746">
    <property type="protein sequence ID" value="CAD8341936.1"/>
    <property type="molecule type" value="Transcribed_RNA"/>
</dbReference>
<evidence type="ECO:0000256" key="1">
    <source>
        <dbReference type="SAM" id="MobiDB-lite"/>
    </source>
</evidence>
<dbReference type="Pfam" id="PF20133">
    <property type="entry name" value="HHL1-like"/>
    <property type="match status" value="1"/>
</dbReference>
<proteinExistence type="predicted"/>
<accession>A0A7S0F6K2</accession>
<organism evidence="2">
    <name type="scientific">Craspedostauros australis</name>
    <dbReference type="NCBI Taxonomy" id="1486917"/>
    <lineage>
        <taxon>Eukaryota</taxon>
        <taxon>Sar</taxon>
        <taxon>Stramenopiles</taxon>
        <taxon>Ochrophyta</taxon>
        <taxon>Bacillariophyta</taxon>
        <taxon>Bacillariophyceae</taxon>
        <taxon>Bacillariophycidae</taxon>
        <taxon>Naviculales</taxon>
        <taxon>Naviculaceae</taxon>
        <taxon>Craspedostauros</taxon>
    </lineage>
</organism>
<dbReference type="InterPro" id="IPR045388">
    <property type="entry name" value="HHL1-like"/>
</dbReference>